<dbReference type="InterPro" id="IPR051281">
    <property type="entry name" value="Dual-spec_lipid-protein_phosph"/>
</dbReference>
<gene>
    <name evidence="1" type="ORF">J1605_020766</name>
</gene>
<accession>A0AB34HJ21</accession>
<dbReference type="PANTHER" id="PTHR12305">
    <property type="entry name" value="PHOSPHATASE WITH HOMOLOGY TO TENSIN"/>
    <property type="match status" value="1"/>
</dbReference>
<dbReference type="GO" id="GO:0016314">
    <property type="term" value="F:phosphatidylinositol-3,4,5-trisphosphate 3-phosphatase activity"/>
    <property type="evidence" value="ECO:0007669"/>
    <property type="project" value="TreeGrafter"/>
</dbReference>
<evidence type="ECO:0000313" key="1">
    <source>
        <dbReference type="EMBL" id="KAJ8791203.1"/>
    </source>
</evidence>
<organism evidence="1 2">
    <name type="scientific">Eschrichtius robustus</name>
    <name type="common">California gray whale</name>
    <name type="synonym">Eschrichtius gibbosus</name>
    <dbReference type="NCBI Taxonomy" id="9764"/>
    <lineage>
        <taxon>Eukaryota</taxon>
        <taxon>Metazoa</taxon>
        <taxon>Chordata</taxon>
        <taxon>Craniata</taxon>
        <taxon>Vertebrata</taxon>
        <taxon>Euteleostomi</taxon>
        <taxon>Mammalia</taxon>
        <taxon>Eutheria</taxon>
        <taxon>Laurasiatheria</taxon>
        <taxon>Artiodactyla</taxon>
        <taxon>Whippomorpha</taxon>
        <taxon>Cetacea</taxon>
        <taxon>Mysticeti</taxon>
        <taxon>Eschrichtiidae</taxon>
        <taxon>Eschrichtius</taxon>
    </lineage>
</organism>
<dbReference type="InterPro" id="IPR029021">
    <property type="entry name" value="Prot-tyrosine_phosphatase-like"/>
</dbReference>
<dbReference type="FunFam" id="3.90.190.10:FF:000255">
    <property type="entry name" value="putative tyrosine-protein phosphatase auxilin"/>
    <property type="match status" value="1"/>
</dbReference>
<name>A0AB34HJ21_ESCRO</name>
<comment type="caution">
    <text evidence="1">The sequence shown here is derived from an EMBL/GenBank/DDBJ whole genome shotgun (WGS) entry which is preliminary data.</text>
</comment>
<dbReference type="AlphaFoldDB" id="A0AB34HJ21"/>
<evidence type="ECO:0000313" key="2">
    <source>
        <dbReference type="Proteomes" id="UP001159641"/>
    </source>
</evidence>
<reference evidence="1 2" key="1">
    <citation type="submission" date="2022-11" db="EMBL/GenBank/DDBJ databases">
        <title>Whole genome sequence of Eschrichtius robustus ER-17-0199.</title>
        <authorList>
            <person name="Bruniche-Olsen A."/>
            <person name="Black A.N."/>
            <person name="Fields C.J."/>
            <person name="Walden K."/>
            <person name="Dewoody J.A."/>
        </authorList>
    </citation>
    <scope>NUCLEOTIDE SEQUENCE [LARGE SCALE GENOMIC DNA]</scope>
    <source>
        <strain evidence="1">ER-17-0199</strain>
        <tissue evidence="1">Blubber</tissue>
    </source>
</reference>
<dbReference type="Proteomes" id="UP001159641">
    <property type="component" value="Unassembled WGS sequence"/>
</dbReference>
<protein>
    <submittedName>
        <fullName evidence="1">Uncharacterized protein</fullName>
    </submittedName>
</protein>
<dbReference type="EMBL" id="JAIQCJ010001308">
    <property type="protein sequence ID" value="KAJ8791203.1"/>
    <property type="molecule type" value="Genomic_DNA"/>
</dbReference>
<dbReference type="GO" id="GO:0005829">
    <property type="term" value="C:cytosol"/>
    <property type="evidence" value="ECO:0007669"/>
    <property type="project" value="TreeGrafter"/>
</dbReference>
<proteinExistence type="predicted"/>
<sequence length="138" mass="15701">MEPSYGGGLFDMVKGGAGRLFSNLKDNLKDTLKDTSSRVIQSVTSYTKGDLDFTYVTSRIIVMSFPLDSVDIGFRNQVDDIRSFLDSRHLDHYTVYNLSPKSYRTAKFHSRLREGFRETGGSIVKCHLPKDRAYCMKL</sequence>
<keyword evidence="2" id="KW-1185">Reference proteome</keyword>
<dbReference type="SUPFAM" id="SSF52799">
    <property type="entry name" value="(Phosphotyrosine protein) phosphatases II"/>
    <property type="match status" value="1"/>
</dbReference>
<dbReference type="Gene3D" id="3.90.190.10">
    <property type="entry name" value="Protein tyrosine phosphatase superfamily"/>
    <property type="match status" value="1"/>
</dbReference>